<feature type="domain" description="Tet-like 2OG-Fe(II) oxygenase" evidence="1">
    <location>
        <begin position="3"/>
        <end position="90"/>
    </location>
</feature>
<sequence length="90" mass="10020">MVKAKIHGQYIKQAAVNADPEIYNKVFSASTWVATILGNMFKKMGSIPFKNNVKIMQKNGIPNFADLGFTDSTTKLAGSPHILYMDSFYN</sequence>
<accession>A0ABY7CL70</accession>
<evidence type="ECO:0000313" key="2">
    <source>
        <dbReference type="EMBL" id="WAQ85973.1"/>
    </source>
</evidence>
<gene>
    <name evidence="2" type="ORF">PtA15_6A603</name>
</gene>
<evidence type="ECO:0000313" key="3">
    <source>
        <dbReference type="Proteomes" id="UP001164743"/>
    </source>
</evidence>
<dbReference type="EMBL" id="CP110426">
    <property type="protein sequence ID" value="WAQ85973.1"/>
    <property type="molecule type" value="Genomic_DNA"/>
</dbReference>
<dbReference type="InterPro" id="IPR046798">
    <property type="entry name" value="2OG-FeII_Oxy_6"/>
</dbReference>
<name>A0ABY7CL70_9BASI</name>
<evidence type="ECO:0000259" key="1">
    <source>
        <dbReference type="Pfam" id="PF20515"/>
    </source>
</evidence>
<dbReference type="GeneID" id="77811221"/>
<organism evidence="2 3">
    <name type="scientific">Puccinia triticina</name>
    <dbReference type="NCBI Taxonomy" id="208348"/>
    <lineage>
        <taxon>Eukaryota</taxon>
        <taxon>Fungi</taxon>
        <taxon>Dikarya</taxon>
        <taxon>Basidiomycota</taxon>
        <taxon>Pucciniomycotina</taxon>
        <taxon>Pucciniomycetes</taxon>
        <taxon>Pucciniales</taxon>
        <taxon>Pucciniaceae</taxon>
        <taxon>Puccinia</taxon>
    </lineage>
</organism>
<keyword evidence="3" id="KW-1185">Reference proteome</keyword>
<protein>
    <recommendedName>
        <fullName evidence="1">Tet-like 2OG-Fe(II) oxygenase domain-containing protein</fullName>
    </recommendedName>
</protein>
<reference evidence="2" key="1">
    <citation type="submission" date="2022-10" db="EMBL/GenBank/DDBJ databases">
        <title>Puccinia triticina Genome sequencing and assembly.</title>
        <authorList>
            <person name="Li C."/>
        </authorList>
    </citation>
    <scope>NUCLEOTIDE SEQUENCE</scope>
    <source>
        <strain evidence="2">Pt15</strain>
    </source>
</reference>
<proteinExistence type="predicted"/>
<dbReference type="Proteomes" id="UP001164743">
    <property type="component" value="Chromosome 6A"/>
</dbReference>
<dbReference type="RefSeq" id="XP_053021528.1">
    <property type="nucleotide sequence ID" value="XM_053170326.1"/>
</dbReference>
<dbReference type="Pfam" id="PF20515">
    <property type="entry name" value="2OG-FeII_Oxy_6"/>
    <property type="match status" value="1"/>
</dbReference>